<dbReference type="EMBL" id="NVUU01000031">
    <property type="protein sequence ID" value="PCI94900.1"/>
    <property type="molecule type" value="Genomic_DNA"/>
</dbReference>
<gene>
    <name evidence="2" type="ORF">COB11_03275</name>
</gene>
<feature type="transmembrane region" description="Helical" evidence="1">
    <location>
        <begin position="54"/>
        <end position="72"/>
    </location>
</feature>
<comment type="caution">
    <text evidence="2">The sequence shown here is derived from an EMBL/GenBank/DDBJ whole genome shotgun (WGS) entry which is preliminary data.</text>
</comment>
<protein>
    <submittedName>
        <fullName evidence="2">Uncharacterized protein</fullName>
    </submittedName>
</protein>
<evidence type="ECO:0000313" key="3">
    <source>
        <dbReference type="Proteomes" id="UP000217838"/>
    </source>
</evidence>
<name>A0A2A4YJW3_UNCAE</name>
<dbReference type="AlphaFoldDB" id="A0A2A4YJW3"/>
<dbReference type="Proteomes" id="UP000217838">
    <property type="component" value="Unassembled WGS sequence"/>
</dbReference>
<keyword evidence="1" id="KW-1133">Transmembrane helix</keyword>
<keyword evidence="1" id="KW-0472">Membrane</keyword>
<evidence type="ECO:0000313" key="2">
    <source>
        <dbReference type="EMBL" id="PCI94900.1"/>
    </source>
</evidence>
<evidence type="ECO:0000256" key="1">
    <source>
        <dbReference type="SAM" id="Phobius"/>
    </source>
</evidence>
<feature type="transmembrane region" description="Helical" evidence="1">
    <location>
        <begin position="79"/>
        <end position="99"/>
    </location>
</feature>
<proteinExistence type="predicted"/>
<reference evidence="3" key="1">
    <citation type="submission" date="2017-08" db="EMBL/GenBank/DDBJ databases">
        <title>A dynamic microbial community with high functional redundancy inhabits the cold, oxic subseafloor aquifer.</title>
        <authorList>
            <person name="Tully B.J."/>
            <person name="Wheat C.G."/>
            <person name="Glazer B.T."/>
            <person name="Huber J.A."/>
        </authorList>
    </citation>
    <scope>NUCLEOTIDE SEQUENCE [LARGE SCALE GENOMIC DNA]</scope>
</reference>
<keyword evidence="1" id="KW-0812">Transmembrane</keyword>
<sequence length="117" mass="13086">MSVQINDEPMSFTYFMTHTGSEIALFEKLENNPGGANAIQNFVVKNVKSDRDNLISQIFKFAMAGFFVACCISRDYRTVYFAIMGIFITNSAICINSLYNSYMILNPSPILSPATTQ</sequence>
<organism evidence="2 3">
    <name type="scientific">Aerophobetes bacterium</name>
    <dbReference type="NCBI Taxonomy" id="2030807"/>
    <lineage>
        <taxon>Bacteria</taxon>
        <taxon>Candidatus Aerophobota</taxon>
    </lineage>
</organism>
<accession>A0A2A4YJW3</accession>